<dbReference type="InterPro" id="IPR028366">
    <property type="entry name" value="PhoU"/>
</dbReference>
<dbReference type="InterPro" id="IPR026022">
    <property type="entry name" value="PhoU_dom"/>
</dbReference>
<dbReference type="Proteomes" id="UP000199459">
    <property type="component" value="Unassembled WGS sequence"/>
</dbReference>
<accession>A0A1H8BDJ1</accession>
<dbReference type="SUPFAM" id="SSF109755">
    <property type="entry name" value="PhoU-like"/>
    <property type="match status" value="1"/>
</dbReference>
<keyword evidence="2" id="KW-0813">Transport</keyword>
<protein>
    <recommendedName>
        <fullName evidence="2">Phosphate-specific transport system accessory protein PhoU</fullName>
    </recommendedName>
</protein>
<name>A0A1H8BDJ1_9PROT</name>
<keyword evidence="2" id="KW-0592">Phosphate transport</keyword>
<dbReference type="InterPro" id="IPR038078">
    <property type="entry name" value="PhoU-like_sf"/>
</dbReference>
<dbReference type="OrthoDB" id="9814256at2"/>
<dbReference type="GO" id="GO:0045936">
    <property type="term" value="P:negative regulation of phosphate metabolic process"/>
    <property type="evidence" value="ECO:0007669"/>
    <property type="project" value="InterPro"/>
</dbReference>
<organism evidence="4 5">
    <name type="scientific">Nitrosomonas marina</name>
    <dbReference type="NCBI Taxonomy" id="917"/>
    <lineage>
        <taxon>Bacteria</taxon>
        <taxon>Pseudomonadati</taxon>
        <taxon>Pseudomonadota</taxon>
        <taxon>Betaproteobacteria</taxon>
        <taxon>Nitrosomonadales</taxon>
        <taxon>Nitrosomonadaceae</taxon>
        <taxon>Nitrosomonas</taxon>
    </lineage>
</organism>
<comment type="function">
    <text evidence="2">Plays a role in the regulation of phosphate uptake.</text>
</comment>
<dbReference type="AlphaFoldDB" id="A0A1H8BDJ1"/>
<evidence type="ECO:0000313" key="5">
    <source>
        <dbReference type="Proteomes" id="UP000199459"/>
    </source>
</evidence>
<feature type="domain" description="PhoU" evidence="3">
    <location>
        <begin position="24"/>
        <end position="108"/>
    </location>
</feature>
<dbReference type="PANTHER" id="PTHR42930">
    <property type="entry name" value="PHOSPHATE-SPECIFIC TRANSPORT SYSTEM ACCESSORY PROTEIN PHOU"/>
    <property type="match status" value="1"/>
</dbReference>
<dbReference type="GO" id="GO:0006817">
    <property type="term" value="P:phosphate ion transport"/>
    <property type="evidence" value="ECO:0007669"/>
    <property type="project" value="UniProtKB-KW"/>
</dbReference>
<dbReference type="EMBL" id="FOCP01000002">
    <property type="protein sequence ID" value="SEM80893.1"/>
    <property type="molecule type" value="Genomic_DNA"/>
</dbReference>
<dbReference type="Pfam" id="PF01895">
    <property type="entry name" value="PhoU"/>
    <property type="match status" value="2"/>
</dbReference>
<dbReference type="RefSeq" id="WP_090627618.1">
    <property type="nucleotide sequence ID" value="NZ_FOCP01000002.1"/>
</dbReference>
<dbReference type="GO" id="GO:0005737">
    <property type="term" value="C:cytoplasm"/>
    <property type="evidence" value="ECO:0007669"/>
    <property type="project" value="UniProtKB-SubCell"/>
</dbReference>
<sequence length="232" mass="26587">MLNRLENHTIRCFDGEHEQLHNEILDMAELVFEQIRKALESFQPDNQQIIQAILKRESQVDSLEKRIDNTIAEVLKKRSPMARDLRAIMGFSKVVTDLERLGDEATRITHFSTRIHANEPGRKNTGMLREIELVGDLACTALREAIEVLRILDITRARKLLGQAGLDEKFNASFRRLTSFILEDTLNMKCAINIILVLKSLERIDAHAHNLAEYVVYMVSGSDIRRSNNDHA</sequence>
<dbReference type="NCBIfam" id="TIGR02135">
    <property type="entry name" value="phoU_full"/>
    <property type="match status" value="1"/>
</dbReference>
<dbReference type="STRING" id="917.SAMN05216326_1349"/>
<keyword evidence="2" id="KW-0963">Cytoplasm</keyword>
<evidence type="ECO:0000313" key="4">
    <source>
        <dbReference type="EMBL" id="SEM80893.1"/>
    </source>
</evidence>
<comment type="subunit">
    <text evidence="2">Homodimer.</text>
</comment>
<dbReference type="PIRSF" id="PIRSF003107">
    <property type="entry name" value="PhoU"/>
    <property type="match status" value="1"/>
</dbReference>
<gene>
    <name evidence="4" type="ORF">SAMN05216325_102221</name>
</gene>
<evidence type="ECO:0000256" key="2">
    <source>
        <dbReference type="PIRNR" id="PIRNR003107"/>
    </source>
</evidence>
<comment type="subcellular location">
    <subcellularLocation>
        <location evidence="2">Cytoplasm</location>
    </subcellularLocation>
</comment>
<evidence type="ECO:0000259" key="3">
    <source>
        <dbReference type="Pfam" id="PF01895"/>
    </source>
</evidence>
<dbReference type="PANTHER" id="PTHR42930:SF3">
    <property type="entry name" value="PHOSPHATE-SPECIFIC TRANSPORT SYSTEM ACCESSORY PROTEIN PHOU"/>
    <property type="match status" value="1"/>
</dbReference>
<proteinExistence type="inferred from homology"/>
<comment type="similarity">
    <text evidence="1 2">Belongs to the PhoU family.</text>
</comment>
<feature type="domain" description="PhoU" evidence="3">
    <location>
        <begin position="132"/>
        <end position="215"/>
    </location>
</feature>
<evidence type="ECO:0000256" key="1">
    <source>
        <dbReference type="ARBA" id="ARBA00008107"/>
    </source>
</evidence>
<dbReference type="GO" id="GO:0030643">
    <property type="term" value="P:intracellular phosphate ion homeostasis"/>
    <property type="evidence" value="ECO:0007669"/>
    <property type="project" value="InterPro"/>
</dbReference>
<dbReference type="Gene3D" id="1.20.58.220">
    <property type="entry name" value="Phosphate transport system protein phou homolog 2, domain 2"/>
    <property type="match status" value="1"/>
</dbReference>
<reference evidence="4 5" key="1">
    <citation type="submission" date="2016-10" db="EMBL/GenBank/DDBJ databases">
        <authorList>
            <person name="de Groot N.N."/>
        </authorList>
    </citation>
    <scope>NUCLEOTIDE SEQUENCE [LARGE SCALE GENOMIC DNA]</scope>
    <source>
        <strain evidence="4 5">Nm22</strain>
    </source>
</reference>